<reference evidence="1 2" key="2">
    <citation type="submission" date="2008-10" db="EMBL/GenBank/DDBJ databases">
        <authorList>
            <person name="Fulton L."/>
            <person name="Clifton S."/>
            <person name="Fulton B."/>
            <person name="Xu J."/>
            <person name="Minx P."/>
            <person name="Pepin K.H."/>
            <person name="Johnson M."/>
            <person name="Bhonagiri V."/>
            <person name="Nash W.E."/>
            <person name="Mardis E.R."/>
            <person name="Wilson R.K."/>
        </authorList>
    </citation>
    <scope>NUCLEOTIDE SEQUENCE [LARGE SCALE GENOMIC DNA]</scope>
    <source>
        <strain evidence="1 2">DSM 30120</strain>
    </source>
</reference>
<dbReference type="InterPro" id="IPR019701">
    <property type="entry name" value="Phage_P22_NinX"/>
</dbReference>
<proteinExistence type="predicted"/>
<dbReference type="AlphaFoldDB" id="B6XGQ0"/>
<organism evidence="1 2">
    <name type="scientific">Providencia alcalifaciens DSM 30120</name>
    <dbReference type="NCBI Taxonomy" id="520999"/>
    <lineage>
        <taxon>Bacteria</taxon>
        <taxon>Pseudomonadati</taxon>
        <taxon>Pseudomonadota</taxon>
        <taxon>Gammaproteobacteria</taxon>
        <taxon>Enterobacterales</taxon>
        <taxon>Morganellaceae</taxon>
        <taxon>Providencia</taxon>
    </lineage>
</organism>
<reference evidence="1 2" key="1">
    <citation type="submission" date="2008-10" db="EMBL/GenBank/DDBJ databases">
        <title>Draft genome sequence of Providencia alcalifaciens (DSM 30120).</title>
        <authorList>
            <person name="Sudarsanam P."/>
            <person name="Ley R."/>
            <person name="Guruge J."/>
            <person name="Turnbaugh P.J."/>
            <person name="Mahowald M."/>
            <person name="Liep D."/>
            <person name="Gordon J."/>
        </authorList>
    </citation>
    <scope>NUCLEOTIDE SEQUENCE [LARGE SCALE GENOMIC DNA]</scope>
    <source>
        <strain evidence="1 2">DSM 30120</strain>
    </source>
</reference>
<dbReference type="Pfam" id="PF10765">
    <property type="entry name" value="Phage_P22_NinX"/>
    <property type="match status" value="1"/>
</dbReference>
<comment type="caution">
    <text evidence="1">The sequence shown here is derived from an EMBL/GenBank/DDBJ whole genome shotgun (WGS) entry which is preliminary data.</text>
</comment>
<evidence type="ECO:0000313" key="1">
    <source>
        <dbReference type="EMBL" id="EEB45447.1"/>
    </source>
</evidence>
<gene>
    <name evidence="1" type="ORF">PROVALCAL_02536</name>
</gene>
<protein>
    <recommendedName>
        <fullName evidence="3">DUF2591 domain-containing protein</fullName>
    </recommendedName>
</protein>
<evidence type="ECO:0000313" key="2">
    <source>
        <dbReference type="Proteomes" id="UP000003729"/>
    </source>
</evidence>
<dbReference type="eggNOG" id="ENOG5033G9Z">
    <property type="taxonomic scope" value="Bacteria"/>
</dbReference>
<dbReference type="EMBL" id="ABXW01000051">
    <property type="protein sequence ID" value="EEB45447.1"/>
    <property type="molecule type" value="Genomic_DNA"/>
</dbReference>
<sequence length="130" mass="14760">MNKYTQLSDFEINKKVAINVGGFALSLMVFDDRNGVVKKNIPNIGSRVFTEFNPCNNPADAMPIIIENRIAIFPMETLGVKYWCAASDFEDIGEKDIIWGMEANNKHPLRAAMETYLLMKDAENEINNKR</sequence>
<dbReference type="Proteomes" id="UP000003729">
    <property type="component" value="Unassembled WGS sequence"/>
</dbReference>
<accession>B6XGQ0</accession>
<name>B6XGQ0_9GAMM</name>
<evidence type="ECO:0008006" key="3">
    <source>
        <dbReference type="Google" id="ProtNLM"/>
    </source>
</evidence>
<dbReference type="RefSeq" id="WP_006659473.1">
    <property type="nucleotide sequence ID" value="NZ_ABXW01000051.1"/>
</dbReference>